<dbReference type="CDD" id="cd00077">
    <property type="entry name" value="HDc"/>
    <property type="match status" value="1"/>
</dbReference>
<evidence type="ECO:0000313" key="3">
    <source>
        <dbReference type="Proteomes" id="UP000014461"/>
    </source>
</evidence>
<feature type="domain" description="HD-GYP" evidence="1">
    <location>
        <begin position="110"/>
        <end position="306"/>
    </location>
</feature>
<sequence length="381" mass="43084">MRNNFLIKNDEQLTVVKSLGLDLIEIVPSKSKIATPEVNLNDALKEDKAEVAEVDPDQAWLDELREGQKRANKAYLQNAENFRLALTKFTSKPEEAYYSIFEQVNITLQMMFKSSAAHSVYVSLEPSSDEDIFFHSVNVAVLSILVAKNLGFTEKECQHLCIAAMIHDIGELKVPQQIRRKPSEWTQAEQNFYQTHPKFSAELIKKAGSFPEEVLPIVVNHHERLDGSGYPQGLKAKELSKATQLLAIVDAFEHLCAPLPNQKGMTPQEAFASLYKNAETKYNKLYLEQLMNTLGIYPPGSIVSLSNSGFAMVMSSNPKEKLKPRVLLLEKGKNFANANIMDLTKEELKINKTVRWEDVPASLVKNFDPKLRCCYFFDPEQ</sequence>
<dbReference type="GO" id="GO:0008081">
    <property type="term" value="F:phosphoric diester hydrolase activity"/>
    <property type="evidence" value="ECO:0007669"/>
    <property type="project" value="UniProtKB-ARBA"/>
</dbReference>
<comment type="caution">
    <text evidence="2">The sequence shown here is derived from an EMBL/GenBank/DDBJ whole genome shotgun (WGS) entry which is preliminary data.</text>
</comment>
<gene>
    <name evidence="2" type="ORF">AALB_3558</name>
</gene>
<protein>
    <submittedName>
        <fullName evidence="2">Metal dependent phosphohydrolase</fullName>
    </submittedName>
</protein>
<reference evidence="2" key="1">
    <citation type="journal article" date="2013" name="Genome Announc.">
        <title>Draft Genome Sequence of Agarivorans albus Strain MKT 106T, an Agarolytic Marine Bacterium.</title>
        <authorList>
            <person name="Yasuike M."/>
            <person name="Nakamura Y."/>
            <person name="Kai W."/>
            <person name="Fujiwara A."/>
            <person name="Fukui Y."/>
            <person name="Satomi M."/>
            <person name="Sano M."/>
        </authorList>
    </citation>
    <scope>NUCLEOTIDE SEQUENCE [LARGE SCALE GENOMIC DNA]</scope>
</reference>
<keyword evidence="3" id="KW-1185">Reference proteome</keyword>
<dbReference type="InterPro" id="IPR003607">
    <property type="entry name" value="HD/PDEase_dom"/>
</dbReference>
<dbReference type="STRING" id="1331007.AALB_3558"/>
<dbReference type="SUPFAM" id="SSF109604">
    <property type="entry name" value="HD-domain/PDEase-like"/>
    <property type="match status" value="1"/>
</dbReference>
<evidence type="ECO:0000313" key="2">
    <source>
        <dbReference type="EMBL" id="GAD03478.1"/>
    </source>
</evidence>
<organism evidence="2 3">
    <name type="scientific">Agarivorans albus MKT 106</name>
    <dbReference type="NCBI Taxonomy" id="1331007"/>
    <lineage>
        <taxon>Bacteria</taxon>
        <taxon>Pseudomonadati</taxon>
        <taxon>Pseudomonadota</taxon>
        <taxon>Gammaproteobacteria</taxon>
        <taxon>Alteromonadales</taxon>
        <taxon>Alteromonadaceae</taxon>
        <taxon>Agarivorans</taxon>
    </lineage>
</organism>
<dbReference type="Gene3D" id="1.10.3210.10">
    <property type="entry name" value="Hypothetical protein af1432"/>
    <property type="match status" value="1"/>
</dbReference>
<dbReference type="AlphaFoldDB" id="R9PQB8"/>
<dbReference type="SMART" id="SM00471">
    <property type="entry name" value="HDc"/>
    <property type="match status" value="1"/>
</dbReference>
<accession>R9PQB8</accession>
<keyword evidence="2" id="KW-0378">Hydrolase</keyword>
<evidence type="ECO:0000259" key="1">
    <source>
        <dbReference type="PROSITE" id="PS51832"/>
    </source>
</evidence>
<dbReference type="PANTHER" id="PTHR43155:SF2">
    <property type="entry name" value="CYCLIC DI-GMP PHOSPHODIESTERASE PA4108"/>
    <property type="match status" value="1"/>
</dbReference>
<dbReference type="EMBL" id="BARX01000028">
    <property type="protein sequence ID" value="GAD03478.1"/>
    <property type="molecule type" value="Genomic_DNA"/>
</dbReference>
<name>R9PQB8_AGAAL</name>
<dbReference type="Proteomes" id="UP000014461">
    <property type="component" value="Unassembled WGS sequence"/>
</dbReference>
<dbReference type="Pfam" id="PF13487">
    <property type="entry name" value="HD_5"/>
    <property type="match status" value="1"/>
</dbReference>
<dbReference type="PANTHER" id="PTHR43155">
    <property type="entry name" value="CYCLIC DI-GMP PHOSPHODIESTERASE PA4108-RELATED"/>
    <property type="match status" value="1"/>
</dbReference>
<dbReference type="InterPro" id="IPR037522">
    <property type="entry name" value="HD_GYP_dom"/>
</dbReference>
<proteinExistence type="predicted"/>
<dbReference type="PROSITE" id="PS51832">
    <property type="entry name" value="HD_GYP"/>
    <property type="match status" value="1"/>
</dbReference>